<protein>
    <recommendedName>
        <fullName evidence="3">WYL domain-containing protein</fullName>
    </recommendedName>
</protein>
<sequence length="393" mass="45704">MKITLGTVVSLKSNSLIHIANHHFLSLGGIEHFTTPLMVVIEVLYATQAELDEETGEEKIQQKGKNKYKCTYFSNKTMKFEENWFSENELKVYGASDHTVHLNVDSLSIKWGDTVRFKTVDEEARKTKSFNDGEKQKTGKPLLTFTSPALQVAGFSAIDKKESLIDPHNGQKKREKSEKLVKCKFFNTELDKFSEQLIPIECLQKIDITEIESHLEIISKFIISKSLVIIELQDAKYFGKPQSVHIFAGRYQLIFWNELLKKNEFIWMDLIVDFFEINLEDSKYYPGMHEVDGEHKVIDSPSFIKLNSEILKDSNIKIVYRNLKDQVISRYIQVKKVSNPVENEDPTISKQTYYLNAHCFYREAEREFRSDRILSIRTIEEVQLNTFLNSIYL</sequence>
<gene>
    <name evidence="1" type="ordered locus">Fluta_2795</name>
</gene>
<dbReference type="STRING" id="755732.Fluta_2795"/>
<reference evidence="1 2" key="1">
    <citation type="journal article" date="2011" name="Stand. Genomic Sci.">
        <title>Complete genome sequence of the gliding freshwater bacterium Fluviicola taffensis type strain (RW262).</title>
        <authorList>
            <person name="Woyke T."/>
            <person name="Chertkov O."/>
            <person name="Lapidus A."/>
            <person name="Nolan M."/>
            <person name="Lucas S."/>
            <person name="Del Rio T.G."/>
            <person name="Tice H."/>
            <person name="Cheng J.F."/>
            <person name="Tapia R."/>
            <person name="Han C."/>
            <person name="Goodwin L."/>
            <person name="Pitluck S."/>
            <person name="Liolios K."/>
            <person name="Pagani I."/>
            <person name="Ivanova N."/>
            <person name="Huntemann M."/>
            <person name="Mavromatis K."/>
            <person name="Mikhailova N."/>
            <person name="Pati A."/>
            <person name="Chen A."/>
            <person name="Palaniappan K."/>
            <person name="Land M."/>
            <person name="Hauser L."/>
            <person name="Brambilla E.M."/>
            <person name="Rohde M."/>
            <person name="Mwirichia R."/>
            <person name="Sikorski J."/>
            <person name="Tindall B.J."/>
            <person name="Goker M."/>
            <person name="Bristow J."/>
            <person name="Eisen J.A."/>
            <person name="Markowitz V."/>
            <person name="Hugenholtz P."/>
            <person name="Klenk H.P."/>
            <person name="Kyrpides N.C."/>
        </authorList>
    </citation>
    <scope>NUCLEOTIDE SEQUENCE [LARGE SCALE GENOMIC DNA]</scope>
    <source>
        <strain evidence="2">DSM 16823 / RW262 / RW262</strain>
    </source>
</reference>
<evidence type="ECO:0000313" key="1">
    <source>
        <dbReference type="EMBL" id="AEA44775.1"/>
    </source>
</evidence>
<dbReference type="KEGG" id="fte:Fluta_2795"/>
<organism evidence="1 2">
    <name type="scientific">Fluviicola taffensis (strain DSM 16823 / NCIMB 13979 / RW262)</name>
    <dbReference type="NCBI Taxonomy" id="755732"/>
    <lineage>
        <taxon>Bacteria</taxon>
        <taxon>Pseudomonadati</taxon>
        <taxon>Bacteroidota</taxon>
        <taxon>Flavobacteriia</taxon>
        <taxon>Flavobacteriales</taxon>
        <taxon>Crocinitomicaceae</taxon>
        <taxon>Fluviicola</taxon>
    </lineage>
</organism>
<keyword evidence="2" id="KW-1185">Reference proteome</keyword>
<dbReference type="PROSITE" id="PS52050">
    <property type="entry name" value="WYL"/>
    <property type="match status" value="1"/>
</dbReference>
<name>F2IGZ4_FLUTR</name>
<dbReference type="eggNOG" id="COG2378">
    <property type="taxonomic scope" value="Bacteria"/>
</dbReference>
<accession>F2IGZ4</accession>
<reference evidence="2" key="2">
    <citation type="submission" date="2011-02" db="EMBL/GenBank/DDBJ databases">
        <title>The complete genome of Fluviicola taffensis DSM 16823.</title>
        <authorList>
            <consortium name="US DOE Joint Genome Institute (JGI-PGF)"/>
            <person name="Lucas S."/>
            <person name="Copeland A."/>
            <person name="Lapidus A."/>
            <person name="Bruce D."/>
            <person name="Goodwin L."/>
            <person name="Pitluck S."/>
            <person name="Kyrpides N."/>
            <person name="Mavromatis K."/>
            <person name="Ivanova N."/>
            <person name="Mikhailova N."/>
            <person name="Pagani I."/>
            <person name="Chertkov O."/>
            <person name="Detter J.C."/>
            <person name="Han C."/>
            <person name="Tapia R."/>
            <person name="Land M."/>
            <person name="Hauser L."/>
            <person name="Markowitz V."/>
            <person name="Cheng J.-F."/>
            <person name="Hugenholtz P."/>
            <person name="Woyke T."/>
            <person name="Wu D."/>
            <person name="Tindall B."/>
            <person name="Pomrenke H.G."/>
            <person name="Brambilla E."/>
            <person name="Klenk H.-P."/>
            <person name="Eisen J.A."/>
        </authorList>
    </citation>
    <scope>NUCLEOTIDE SEQUENCE [LARGE SCALE GENOMIC DNA]</scope>
    <source>
        <strain evidence="2">DSM 16823 / RW262 / RW262</strain>
    </source>
</reference>
<dbReference type="AlphaFoldDB" id="F2IGZ4"/>
<dbReference type="HOGENOM" id="CLU_701609_0_0_10"/>
<dbReference type="RefSeq" id="WP_013687544.1">
    <property type="nucleotide sequence ID" value="NC_015321.1"/>
</dbReference>
<dbReference type="Proteomes" id="UP000007463">
    <property type="component" value="Chromosome"/>
</dbReference>
<dbReference type="OrthoDB" id="918051at2"/>
<dbReference type="EMBL" id="CP002542">
    <property type="protein sequence ID" value="AEA44775.1"/>
    <property type="molecule type" value="Genomic_DNA"/>
</dbReference>
<evidence type="ECO:0008006" key="3">
    <source>
        <dbReference type="Google" id="ProtNLM"/>
    </source>
</evidence>
<evidence type="ECO:0000313" key="2">
    <source>
        <dbReference type="Proteomes" id="UP000007463"/>
    </source>
</evidence>
<proteinExistence type="predicted"/>